<proteinExistence type="predicted"/>
<dbReference type="EnsemblBacteria" id="CAD72768">
    <property type="protein sequence ID" value="CAD72768"/>
    <property type="gene ID" value="RB2665"/>
</dbReference>
<dbReference type="InParanoid" id="Q7UVF6"/>
<evidence type="ECO:0000313" key="2">
    <source>
        <dbReference type="Proteomes" id="UP000001025"/>
    </source>
</evidence>
<accession>Q7UVF6</accession>
<evidence type="ECO:0000313" key="1">
    <source>
        <dbReference type="EMBL" id="CAD72768.1"/>
    </source>
</evidence>
<organism evidence="1 2">
    <name type="scientific">Rhodopirellula baltica (strain DSM 10527 / NCIMB 13988 / SH1)</name>
    <dbReference type="NCBI Taxonomy" id="243090"/>
    <lineage>
        <taxon>Bacteria</taxon>
        <taxon>Pseudomonadati</taxon>
        <taxon>Planctomycetota</taxon>
        <taxon>Planctomycetia</taxon>
        <taxon>Pirellulales</taxon>
        <taxon>Pirellulaceae</taxon>
        <taxon>Rhodopirellula</taxon>
    </lineage>
</organism>
<gene>
    <name evidence="1" type="ordered locus">RB2665</name>
</gene>
<sequence>MVEGHEPQVPHRAACAAPLRSSFSVHAFLSKEAFNRDGTRSAFGAVNYSITAFCSRTSA</sequence>
<dbReference type="Proteomes" id="UP000001025">
    <property type="component" value="Chromosome"/>
</dbReference>
<dbReference type="HOGENOM" id="CLU_2957603_0_0_0"/>
<reference evidence="1 2" key="1">
    <citation type="journal article" date="2003" name="Proc. Natl. Acad. Sci. U.S.A.">
        <title>Complete genome sequence of the marine planctomycete Pirellula sp. strain 1.</title>
        <authorList>
            <person name="Gloeckner F.O."/>
            <person name="Kube M."/>
            <person name="Bauer M."/>
            <person name="Teeling H."/>
            <person name="Lombardot T."/>
            <person name="Ludwig W."/>
            <person name="Gade D."/>
            <person name="Beck A."/>
            <person name="Borzym K."/>
            <person name="Heitmann K."/>
            <person name="Rabus R."/>
            <person name="Schlesner H."/>
            <person name="Amann R."/>
            <person name="Reinhardt R."/>
        </authorList>
    </citation>
    <scope>NUCLEOTIDE SEQUENCE [LARGE SCALE GENOMIC DNA]</scope>
    <source>
        <strain evidence="2">DSM 10527 / NCIMB 13988 / SH1</strain>
    </source>
</reference>
<dbReference type="KEGG" id="rba:RB2665"/>
<protein>
    <submittedName>
        <fullName evidence="1">Uncharacterized protein</fullName>
    </submittedName>
</protein>
<name>Q7UVF6_RHOBA</name>
<keyword evidence="2" id="KW-1185">Reference proteome</keyword>
<dbReference type="EMBL" id="BX294137">
    <property type="protein sequence ID" value="CAD72768.1"/>
    <property type="molecule type" value="Genomic_DNA"/>
</dbReference>
<dbReference type="AlphaFoldDB" id="Q7UVF6"/>